<evidence type="ECO:0000313" key="3">
    <source>
        <dbReference type="Proteomes" id="UP000006465"/>
    </source>
</evidence>
<organism evidence="2 3">
    <name type="scientific">Corynebacterium pseudotuberculosis 258</name>
    <dbReference type="NCBI Taxonomy" id="1168865"/>
    <lineage>
        <taxon>Bacteria</taxon>
        <taxon>Bacillati</taxon>
        <taxon>Actinomycetota</taxon>
        <taxon>Actinomycetes</taxon>
        <taxon>Mycobacteriales</taxon>
        <taxon>Corynebacteriaceae</taxon>
        <taxon>Corynebacterium</taxon>
    </lineage>
</organism>
<dbReference type="RefSeq" id="WP_014523438.1">
    <property type="nucleotide sequence ID" value="NC_017945.3"/>
</dbReference>
<proteinExistence type="predicted"/>
<reference evidence="2 3" key="1">
    <citation type="journal article" date="2013" name="J. Biotechnol.">
        <title>Genome sequence of Corynebacterium pseudotuberculosis biovar equi strain 258 and prediction of antigenic targets to improve biotechnological vaccine production.</title>
        <authorList>
            <person name="Soares S.C."/>
            <person name="Trost E."/>
            <person name="Ramos R.T."/>
            <person name="Carneiro A.R."/>
            <person name="Santos A.R."/>
            <person name="Pinto A.C."/>
            <person name="Barbosa E."/>
            <person name="Aburjaile F."/>
            <person name="Ali A."/>
            <person name="Diniz C.A."/>
            <person name="Hassan S.S."/>
            <person name="Fiaux K."/>
            <person name="Guimaraes L.C."/>
            <person name="Bakhtiar S.M."/>
            <person name="Pereira U."/>
            <person name="Almeida S.S."/>
            <person name="Abreu V.A."/>
            <person name="Rocha F.S."/>
            <person name="Dorella F.A."/>
            <person name="Miyoshi A."/>
            <person name="Silva A."/>
            <person name="Azevedo V."/>
            <person name="Tauch A."/>
        </authorList>
    </citation>
    <scope>NUCLEOTIDE SEQUENCE [LARGE SCALE GENOMIC DNA]</scope>
    <source>
        <strain evidence="2 3">258</strain>
    </source>
</reference>
<dbReference type="EMBL" id="CP003540">
    <property type="protein sequence ID" value="AFK16991.1"/>
    <property type="molecule type" value="Genomic_DNA"/>
</dbReference>
<dbReference type="Pfam" id="PF16268">
    <property type="entry name" value="DUF4921"/>
    <property type="match status" value="1"/>
</dbReference>
<gene>
    <name evidence="2" type="ORF">CP258_06960</name>
</gene>
<name>A0AAU8PKW9_CORPS</name>
<dbReference type="PANTHER" id="PTHR42763">
    <property type="entry name" value="ADP-GLUCOSE PHOSPHORYLASE"/>
    <property type="match status" value="1"/>
</dbReference>
<dbReference type="KEGG" id="coe:CP258_06960"/>
<evidence type="ECO:0000313" key="2">
    <source>
        <dbReference type="EMBL" id="AFK16991.1"/>
    </source>
</evidence>
<protein>
    <submittedName>
        <fullName evidence="2">DUF4921 family protein</fullName>
    </submittedName>
</protein>
<dbReference type="PANTHER" id="PTHR42763:SF2">
    <property type="entry name" value="ADP-GLUCOSE PHOSPHORYLASE"/>
    <property type="match status" value="1"/>
</dbReference>
<sequence>MNAQMYSRPTPIVTMADGTIKQVNPFSGTQVWTVPGRANRPLTHLPADIHKLTYQDHVSTCAFCSDRQIETPPEKARMVQSSVKKNSDWEILRGVGAEDLYATTAAFRRVPNLFEIVSYDYWHDNYGYSLDSETQARMERYIASDLGRKHVLEIIKTKRKAAGNAVSTDYPENELLKDASAFFGGGHDVIIARRHYTDDATHSDQLASAGTLTYEEHEAFIRFTIDSLRDLYSRNRYAPYVAVFQNWLKPAGASFDHLHKQLVAVDERGVHSEMEVQKLRQNPNMYNEWAVDFAAMHNLVIAENDHAICFAGFGHRFPTLEVFSKSAVSEPWLQSSEEIRDMSDLVHACHAGAGPQVPCNEEWHHKPVDVDIPMPWRIMIKWRVSTLAGFEGGTKIYLNTLSPWDVRDRIVHELYSLRDQGRISPNIRIATECAVQRNSLKYNVALH</sequence>
<dbReference type="SUPFAM" id="SSF54197">
    <property type="entry name" value="HIT-like"/>
    <property type="match status" value="1"/>
</dbReference>
<dbReference type="InterPro" id="IPR036265">
    <property type="entry name" value="HIT-like_sf"/>
</dbReference>
<evidence type="ECO:0000259" key="1">
    <source>
        <dbReference type="Pfam" id="PF16268"/>
    </source>
</evidence>
<dbReference type="InterPro" id="IPR032576">
    <property type="entry name" value="DUF4921"/>
</dbReference>
<feature type="domain" description="DUF4921" evidence="1">
    <location>
        <begin position="15"/>
        <end position="442"/>
    </location>
</feature>
<accession>A0AAU8PKW9</accession>
<dbReference type="Proteomes" id="UP000006465">
    <property type="component" value="Chromosome"/>
</dbReference>
<dbReference type="AlphaFoldDB" id="A0AAU8PKW9"/>
<dbReference type="Gene3D" id="3.30.428.10">
    <property type="entry name" value="HIT-like"/>
    <property type="match status" value="2"/>
</dbReference>
<dbReference type="InterPro" id="IPR053177">
    <property type="entry name" value="ADP-glucose_phosphorylase"/>
</dbReference>